<sequence>METPMQVDEIEDGMNLLSPRPETQDGRAYYEIWHGNHIFFAKGRIIVHRTQWKYSLLTVAFITSLVAGFIYFVSIADLSPALIYIMVALYFNVLLWFGFTAFRDPGFVPMRYDQLIQAEVDPNRFCTTCLVHKPARRSHCSVCDCCVDGFDHQYASSFMKPHEIQTGNCVGRRNYRSFMGFLAACGLASLFAFSTIAWFTIDQCFVHKVAFHVFIKQYVVVPPLIYFTLAVSAFVIGFAIYHCNLISRQLTTNEYLRRLQNRTNSTGEDSPPSCIQSWTLFFTSPIPPSKLLHPCPVVV</sequence>
<feature type="transmembrane region" description="Helical" evidence="10">
    <location>
        <begin position="221"/>
        <end position="241"/>
    </location>
</feature>
<keyword evidence="3 10" id="KW-0812">Transmembrane</keyword>
<dbReference type="GO" id="GO:0019706">
    <property type="term" value="F:protein-cysteine S-palmitoyltransferase activity"/>
    <property type="evidence" value="ECO:0007669"/>
    <property type="project" value="UniProtKB-EC"/>
</dbReference>
<dbReference type="InterPro" id="IPR001594">
    <property type="entry name" value="Palmitoyltrfase_DHHC"/>
</dbReference>
<dbReference type="Proteomes" id="UP000481153">
    <property type="component" value="Unassembled WGS sequence"/>
</dbReference>
<keyword evidence="4 10" id="KW-1133">Transmembrane helix</keyword>
<dbReference type="PANTHER" id="PTHR22883">
    <property type="entry name" value="ZINC FINGER DHHC DOMAIN CONTAINING PROTEIN"/>
    <property type="match status" value="1"/>
</dbReference>
<dbReference type="InterPro" id="IPR039859">
    <property type="entry name" value="PFA4/ZDH16/20/ERF2-like"/>
</dbReference>
<dbReference type="Pfam" id="PF01529">
    <property type="entry name" value="DHHC"/>
    <property type="match status" value="1"/>
</dbReference>
<feature type="transmembrane region" description="Helical" evidence="10">
    <location>
        <begin position="54"/>
        <end position="75"/>
    </location>
</feature>
<evidence type="ECO:0000256" key="2">
    <source>
        <dbReference type="ARBA" id="ARBA00022679"/>
    </source>
</evidence>
<name>A0A6G0XQA8_9STRA</name>
<feature type="domain" description="Palmitoyltransferase DHHC" evidence="11">
    <location>
        <begin position="121"/>
        <end position="257"/>
    </location>
</feature>
<proteinExistence type="inferred from homology"/>
<keyword evidence="8 10" id="KW-0012">Acyltransferase</keyword>
<evidence type="ECO:0000313" key="13">
    <source>
        <dbReference type="Proteomes" id="UP000481153"/>
    </source>
</evidence>
<dbReference type="EMBL" id="VJMJ01000025">
    <property type="protein sequence ID" value="KAF0742703.1"/>
    <property type="molecule type" value="Genomic_DNA"/>
</dbReference>
<evidence type="ECO:0000256" key="7">
    <source>
        <dbReference type="ARBA" id="ARBA00023288"/>
    </source>
</evidence>
<reference evidence="12 13" key="1">
    <citation type="submission" date="2019-07" db="EMBL/GenBank/DDBJ databases">
        <title>Genomics analysis of Aphanomyces spp. identifies a new class of oomycete effector associated with host adaptation.</title>
        <authorList>
            <person name="Gaulin E."/>
        </authorList>
    </citation>
    <scope>NUCLEOTIDE SEQUENCE [LARGE SCALE GENOMIC DNA]</scope>
    <source>
        <strain evidence="12 13">ATCC 201684</strain>
    </source>
</reference>
<evidence type="ECO:0000259" key="11">
    <source>
        <dbReference type="Pfam" id="PF01529"/>
    </source>
</evidence>
<evidence type="ECO:0000256" key="8">
    <source>
        <dbReference type="ARBA" id="ARBA00023315"/>
    </source>
</evidence>
<comment type="domain">
    <text evidence="10">The DHHC domain is required for palmitoyltransferase activity.</text>
</comment>
<dbReference type="AlphaFoldDB" id="A0A6G0XQA8"/>
<comment type="caution">
    <text evidence="12">The sequence shown here is derived from an EMBL/GenBank/DDBJ whole genome shotgun (WGS) entry which is preliminary data.</text>
</comment>
<keyword evidence="7" id="KW-0449">Lipoprotein</keyword>
<keyword evidence="5 10" id="KW-0472">Membrane</keyword>
<comment type="subcellular location">
    <subcellularLocation>
        <location evidence="1">Endomembrane system</location>
        <topology evidence="1">Multi-pass membrane protein</topology>
    </subcellularLocation>
</comment>
<dbReference type="GO" id="GO:0005794">
    <property type="term" value="C:Golgi apparatus"/>
    <property type="evidence" value="ECO:0007669"/>
    <property type="project" value="TreeGrafter"/>
</dbReference>
<feature type="transmembrane region" description="Helical" evidence="10">
    <location>
        <begin position="81"/>
        <end position="102"/>
    </location>
</feature>
<evidence type="ECO:0000256" key="9">
    <source>
        <dbReference type="ARBA" id="ARBA00048048"/>
    </source>
</evidence>
<dbReference type="EC" id="2.3.1.225" evidence="10"/>
<evidence type="ECO:0000256" key="3">
    <source>
        <dbReference type="ARBA" id="ARBA00022692"/>
    </source>
</evidence>
<dbReference type="GO" id="GO:0005783">
    <property type="term" value="C:endoplasmic reticulum"/>
    <property type="evidence" value="ECO:0007669"/>
    <property type="project" value="TreeGrafter"/>
</dbReference>
<evidence type="ECO:0000256" key="6">
    <source>
        <dbReference type="ARBA" id="ARBA00023139"/>
    </source>
</evidence>
<dbReference type="VEuPathDB" id="FungiDB:AeMF1_017433"/>
<organism evidence="12 13">
    <name type="scientific">Aphanomyces euteiches</name>
    <dbReference type="NCBI Taxonomy" id="100861"/>
    <lineage>
        <taxon>Eukaryota</taxon>
        <taxon>Sar</taxon>
        <taxon>Stramenopiles</taxon>
        <taxon>Oomycota</taxon>
        <taxon>Saprolegniomycetes</taxon>
        <taxon>Saprolegniales</taxon>
        <taxon>Verrucalvaceae</taxon>
        <taxon>Aphanomyces</taxon>
    </lineage>
</organism>
<keyword evidence="2 10" id="KW-0808">Transferase</keyword>
<gene>
    <name evidence="12" type="ORF">Ae201684_002404</name>
</gene>
<evidence type="ECO:0000313" key="12">
    <source>
        <dbReference type="EMBL" id="KAF0742703.1"/>
    </source>
</evidence>
<accession>A0A6G0XQA8</accession>
<keyword evidence="6" id="KW-0564">Palmitate</keyword>
<dbReference type="PROSITE" id="PS50216">
    <property type="entry name" value="DHHC"/>
    <property type="match status" value="1"/>
</dbReference>
<comment type="catalytic activity">
    <reaction evidence="9 10">
        <text>L-cysteinyl-[protein] + hexadecanoyl-CoA = S-hexadecanoyl-L-cysteinyl-[protein] + CoA</text>
        <dbReference type="Rhea" id="RHEA:36683"/>
        <dbReference type="Rhea" id="RHEA-COMP:10131"/>
        <dbReference type="Rhea" id="RHEA-COMP:11032"/>
        <dbReference type="ChEBI" id="CHEBI:29950"/>
        <dbReference type="ChEBI" id="CHEBI:57287"/>
        <dbReference type="ChEBI" id="CHEBI:57379"/>
        <dbReference type="ChEBI" id="CHEBI:74151"/>
        <dbReference type="EC" id="2.3.1.225"/>
    </reaction>
</comment>
<evidence type="ECO:0000256" key="1">
    <source>
        <dbReference type="ARBA" id="ARBA00004127"/>
    </source>
</evidence>
<comment type="similarity">
    <text evidence="10">Belongs to the DHHC palmitoyltransferase family.</text>
</comment>
<feature type="transmembrane region" description="Helical" evidence="10">
    <location>
        <begin position="181"/>
        <end position="201"/>
    </location>
</feature>
<evidence type="ECO:0000256" key="5">
    <source>
        <dbReference type="ARBA" id="ARBA00023136"/>
    </source>
</evidence>
<keyword evidence="13" id="KW-1185">Reference proteome</keyword>
<evidence type="ECO:0000256" key="10">
    <source>
        <dbReference type="RuleBase" id="RU079119"/>
    </source>
</evidence>
<dbReference type="GO" id="GO:0006612">
    <property type="term" value="P:protein targeting to membrane"/>
    <property type="evidence" value="ECO:0007669"/>
    <property type="project" value="TreeGrafter"/>
</dbReference>
<dbReference type="PANTHER" id="PTHR22883:SF43">
    <property type="entry name" value="PALMITOYLTRANSFERASE APP"/>
    <property type="match status" value="1"/>
</dbReference>
<evidence type="ECO:0000256" key="4">
    <source>
        <dbReference type="ARBA" id="ARBA00022989"/>
    </source>
</evidence>
<protein>
    <recommendedName>
        <fullName evidence="10">Palmitoyltransferase</fullName>
        <ecNumber evidence="10">2.3.1.225</ecNumber>
    </recommendedName>
</protein>